<evidence type="ECO:0000256" key="1">
    <source>
        <dbReference type="SAM" id="SignalP"/>
    </source>
</evidence>
<sequence length="265" mass="30549">MKKKLLCLFFILSALQLVAQQKTFWLHGMLRDSSNVVKDVHIINLNTAKGTFSSDYGRYRIVVSVGDTLEFTSVQHETVKKVITDPIAFSKKLNVVLKKKTYVLDEIVLKKHDLTGNLSTDRKKTPKDTIAQIVRNMENNIVELAKKSTEKRDPTERGMAATTLRNTDPTRSFKGFGSSIRIGFKDKEKEKLRKITSNTFTAQNVLKEIGKDLFLELKIPEGSIYDFIDFCVPFKIQELYKQRKFLQMTEVFKEKSVLFLRELKD</sequence>
<keyword evidence="1" id="KW-0732">Signal</keyword>
<dbReference type="Proteomes" id="UP001597508">
    <property type="component" value="Unassembled WGS sequence"/>
</dbReference>
<protein>
    <recommendedName>
        <fullName evidence="4">Carboxypeptidase-like regulatory domain-containing protein</fullName>
    </recommendedName>
</protein>
<reference evidence="3" key="1">
    <citation type="journal article" date="2019" name="Int. J. Syst. Evol. Microbiol.">
        <title>The Global Catalogue of Microorganisms (GCM) 10K type strain sequencing project: providing services to taxonomists for standard genome sequencing and annotation.</title>
        <authorList>
            <consortium name="The Broad Institute Genomics Platform"/>
            <consortium name="The Broad Institute Genome Sequencing Center for Infectious Disease"/>
            <person name="Wu L."/>
            <person name="Ma J."/>
        </authorList>
    </citation>
    <scope>NUCLEOTIDE SEQUENCE [LARGE SCALE GENOMIC DNA]</scope>
    <source>
        <strain evidence="3">KCTC 52127</strain>
    </source>
</reference>
<evidence type="ECO:0000313" key="3">
    <source>
        <dbReference type="Proteomes" id="UP001597508"/>
    </source>
</evidence>
<evidence type="ECO:0008006" key="4">
    <source>
        <dbReference type="Google" id="ProtNLM"/>
    </source>
</evidence>
<proteinExistence type="predicted"/>
<gene>
    <name evidence="2" type="ORF">ACFSRZ_11100</name>
</gene>
<evidence type="ECO:0000313" key="2">
    <source>
        <dbReference type="EMBL" id="MFD2567922.1"/>
    </source>
</evidence>
<accession>A0ABW5LX67</accession>
<keyword evidence="3" id="KW-1185">Reference proteome</keyword>
<comment type="caution">
    <text evidence="2">The sequence shown here is derived from an EMBL/GenBank/DDBJ whole genome shotgun (WGS) entry which is preliminary data.</text>
</comment>
<dbReference type="EMBL" id="JBHULH010000004">
    <property type="protein sequence ID" value="MFD2567922.1"/>
    <property type="molecule type" value="Genomic_DNA"/>
</dbReference>
<name>A0ABW5LX67_9FLAO</name>
<feature type="signal peptide" evidence="1">
    <location>
        <begin position="1"/>
        <end position="19"/>
    </location>
</feature>
<organism evidence="2 3">
    <name type="scientific">Pseudotenacibaculum haliotis</name>
    <dbReference type="NCBI Taxonomy" id="1862138"/>
    <lineage>
        <taxon>Bacteria</taxon>
        <taxon>Pseudomonadati</taxon>
        <taxon>Bacteroidota</taxon>
        <taxon>Flavobacteriia</taxon>
        <taxon>Flavobacteriales</taxon>
        <taxon>Flavobacteriaceae</taxon>
        <taxon>Pseudotenacibaculum</taxon>
    </lineage>
</organism>
<dbReference type="RefSeq" id="WP_379666628.1">
    <property type="nucleotide sequence ID" value="NZ_JBHULH010000004.1"/>
</dbReference>
<feature type="chain" id="PRO_5046165895" description="Carboxypeptidase-like regulatory domain-containing protein" evidence="1">
    <location>
        <begin position="20"/>
        <end position="265"/>
    </location>
</feature>